<comment type="similarity">
    <text evidence="1">Belongs to the beta type-B retroviral polymerase family. HERV class-II K(HML-2) pol subfamily.</text>
</comment>
<dbReference type="InterPro" id="IPR000477">
    <property type="entry name" value="RT_dom"/>
</dbReference>
<dbReference type="PROSITE" id="PS50878">
    <property type="entry name" value="RT_POL"/>
    <property type="match status" value="1"/>
</dbReference>
<sequence>MPFGLSNAPAVFQALINDVLNDMLNTFIFVYLDDILVFSRSPHEHPGS</sequence>
<evidence type="ECO:0000256" key="1">
    <source>
        <dbReference type="ARBA" id="ARBA00010879"/>
    </source>
</evidence>
<dbReference type="AlphaFoldDB" id="A0A0E9TPU5"/>
<reference evidence="4" key="1">
    <citation type="submission" date="2014-11" db="EMBL/GenBank/DDBJ databases">
        <authorList>
            <person name="Amaro Gonzalez C."/>
        </authorList>
    </citation>
    <scope>NUCLEOTIDE SEQUENCE</scope>
</reference>
<dbReference type="Pfam" id="PF00078">
    <property type="entry name" value="RVT_1"/>
    <property type="match status" value="1"/>
</dbReference>
<dbReference type="InterPro" id="IPR053134">
    <property type="entry name" value="RNA-dir_DNA_polymerase"/>
</dbReference>
<dbReference type="SUPFAM" id="SSF56672">
    <property type="entry name" value="DNA/RNA polymerases"/>
    <property type="match status" value="1"/>
</dbReference>
<name>A0A0E9TPU5_ANGAN</name>
<dbReference type="GO" id="GO:0004523">
    <property type="term" value="F:RNA-DNA hybrid ribonuclease activity"/>
    <property type="evidence" value="ECO:0007669"/>
    <property type="project" value="UniProtKB-EC"/>
</dbReference>
<accession>A0A0E9TPU5</accession>
<reference evidence="4" key="2">
    <citation type="journal article" date="2015" name="Fish Shellfish Immunol.">
        <title>Early steps in the European eel (Anguilla anguilla)-Vibrio vulnificus interaction in the gills: Role of the RtxA13 toxin.</title>
        <authorList>
            <person name="Callol A."/>
            <person name="Pajuelo D."/>
            <person name="Ebbesson L."/>
            <person name="Teles M."/>
            <person name="MacKenzie S."/>
            <person name="Amaro C."/>
        </authorList>
    </citation>
    <scope>NUCLEOTIDE SEQUENCE</scope>
</reference>
<evidence type="ECO:0000259" key="3">
    <source>
        <dbReference type="PROSITE" id="PS50878"/>
    </source>
</evidence>
<organism evidence="4">
    <name type="scientific">Anguilla anguilla</name>
    <name type="common">European freshwater eel</name>
    <name type="synonym">Muraena anguilla</name>
    <dbReference type="NCBI Taxonomy" id="7936"/>
    <lineage>
        <taxon>Eukaryota</taxon>
        <taxon>Metazoa</taxon>
        <taxon>Chordata</taxon>
        <taxon>Craniata</taxon>
        <taxon>Vertebrata</taxon>
        <taxon>Euteleostomi</taxon>
        <taxon>Actinopterygii</taxon>
        <taxon>Neopterygii</taxon>
        <taxon>Teleostei</taxon>
        <taxon>Anguilliformes</taxon>
        <taxon>Anguillidae</taxon>
        <taxon>Anguilla</taxon>
    </lineage>
</organism>
<dbReference type="EC" id="3.1.26.4" evidence="2"/>
<dbReference type="PANTHER" id="PTHR24559:SF440">
    <property type="entry name" value="RIBONUCLEASE H"/>
    <property type="match status" value="1"/>
</dbReference>
<dbReference type="Gene3D" id="3.30.70.270">
    <property type="match status" value="1"/>
</dbReference>
<dbReference type="EMBL" id="GBXM01053844">
    <property type="protein sequence ID" value="JAH54733.1"/>
    <property type="molecule type" value="Transcribed_RNA"/>
</dbReference>
<feature type="domain" description="Reverse transcriptase" evidence="3">
    <location>
        <begin position="1"/>
        <end position="48"/>
    </location>
</feature>
<dbReference type="InterPro" id="IPR043128">
    <property type="entry name" value="Rev_trsase/Diguanyl_cyclase"/>
</dbReference>
<dbReference type="InterPro" id="IPR043502">
    <property type="entry name" value="DNA/RNA_pol_sf"/>
</dbReference>
<protein>
    <recommendedName>
        <fullName evidence="2">ribonuclease H</fullName>
        <ecNumber evidence="2">3.1.26.4</ecNumber>
    </recommendedName>
</protein>
<proteinExistence type="inferred from homology"/>
<dbReference type="PANTHER" id="PTHR24559">
    <property type="entry name" value="TRANSPOSON TY3-I GAG-POL POLYPROTEIN"/>
    <property type="match status" value="1"/>
</dbReference>
<evidence type="ECO:0000256" key="2">
    <source>
        <dbReference type="ARBA" id="ARBA00012180"/>
    </source>
</evidence>
<evidence type="ECO:0000313" key="4">
    <source>
        <dbReference type="EMBL" id="JAH54733.1"/>
    </source>
</evidence>